<proteinExistence type="predicted"/>
<dbReference type="PANTHER" id="PTHR39665:SF1">
    <property type="entry name" value="PARAFLAGELLAR ROD COMPONENT"/>
    <property type="match status" value="1"/>
</dbReference>
<name>A0A7J6XWP2_TRYCR</name>
<evidence type="ECO:0000256" key="1">
    <source>
        <dbReference type="SAM" id="Phobius"/>
    </source>
</evidence>
<organism evidence="2 3">
    <name type="scientific">Trypanosoma cruzi</name>
    <dbReference type="NCBI Taxonomy" id="5693"/>
    <lineage>
        <taxon>Eukaryota</taxon>
        <taxon>Discoba</taxon>
        <taxon>Euglenozoa</taxon>
        <taxon>Kinetoplastea</taxon>
        <taxon>Metakinetoplastina</taxon>
        <taxon>Trypanosomatida</taxon>
        <taxon>Trypanosomatidae</taxon>
        <taxon>Trypanosoma</taxon>
        <taxon>Schizotrypanum</taxon>
    </lineage>
</organism>
<evidence type="ECO:0000313" key="3">
    <source>
        <dbReference type="Proteomes" id="UP000583944"/>
    </source>
</evidence>
<protein>
    <submittedName>
        <fullName evidence="2">Uncharacterized protein</fullName>
    </submittedName>
</protein>
<reference evidence="2 3" key="1">
    <citation type="journal article" date="2019" name="Genome Biol. Evol.">
        <title>Nanopore Sequencing Significantly Improves Genome Assembly of the Protozoan Parasite Trypanosoma cruzi.</title>
        <authorList>
            <person name="Diaz-Viraque F."/>
            <person name="Pita S."/>
            <person name="Greif G."/>
            <person name="de Souza R.C.M."/>
            <person name="Iraola G."/>
            <person name="Robello C."/>
        </authorList>
    </citation>
    <scope>NUCLEOTIDE SEQUENCE [LARGE SCALE GENOMIC DNA]</scope>
    <source>
        <strain evidence="2 3">Berenice</strain>
    </source>
</reference>
<dbReference type="VEuPathDB" id="TriTrypDB:ECC02_008123"/>
<dbReference type="VEuPathDB" id="TriTrypDB:BCY84_16650"/>
<accession>A0A7J6XWP2</accession>
<keyword evidence="1" id="KW-0812">Transmembrane</keyword>
<evidence type="ECO:0000313" key="2">
    <source>
        <dbReference type="EMBL" id="KAF5218954.1"/>
    </source>
</evidence>
<dbReference type="PANTHER" id="PTHR39665">
    <property type="entry name" value="PARAFLAGELLAR ROD COMPONENT-RELATED"/>
    <property type="match status" value="1"/>
</dbReference>
<dbReference type="AlphaFoldDB" id="A0A7J6XWP2"/>
<dbReference type="CDD" id="cd22648">
    <property type="entry name" value="Q4D6Q6-like"/>
    <property type="match status" value="1"/>
</dbReference>
<keyword evidence="1" id="KW-0472">Membrane</keyword>
<sequence>MYVFFLCDAFVQFFSFSPPSLSLSLSVCVCVWTRNSRMHLWAITHMYIYILYILYPTLRIIVVIIIIIRRITIIIKQNKTKKEKREMPNVIVNCTFNPPLFSITGTQLRQETLDSLEKALPQCTTTSQNSMGAANGNAPKFMLVNSQPNTWRMPIGQHYCDQRGRCVVFSTIISTLQTEGWALRTTDSHESDNGKDITRLFFWRSG</sequence>
<dbReference type="Proteomes" id="UP000583944">
    <property type="component" value="Unassembled WGS sequence"/>
</dbReference>
<feature type="transmembrane region" description="Helical" evidence="1">
    <location>
        <begin position="46"/>
        <end position="68"/>
    </location>
</feature>
<dbReference type="EMBL" id="JABDHM010000082">
    <property type="protein sequence ID" value="KAF5218954.1"/>
    <property type="molecule type" value="Genomic_DNA"/>
</dbReference>
<comment type="caution">
    <text evidence="2">The sequence shown here is derived from an EMBL/GenBank/DDBJ whole genome shotgun (WGS) entry which is preliminary data.</text>
</comment>
<gene>
    <name evidence="2" type="ORF">ECC02_008123</name>
</gene>
<keyword evidence="1" id="KW-1133">Transmembrane helix</keyword>